<dbReference type="SUPFAM" id="SSF56601">
    <property type="entry name" value="beta-lactamase/transpeptidase-like"/>
    <property type="match status" value="1"/>
</dbReference>
<evidence type="ECO:0000256" key="5">
    <source>
        <dbReference type="ARBA" id="ARBA00022692"/>
    </source>
</evidence>
<dbReference type="STRING" id="1859473.BG261_02065"/>
<dbReference type="PROSITE" id="PS51178">
    <property type="entry name" value="PASTA"/>
    <property type="match status" value="1"/>
</dbReference>
<protein>
    <recommendedName>
        <fullName evidence="16">PASTA domain-containing protein</fullName>
    </recommendedName>
</protein>
<evidence type="ECO:0000256" key="13">
    <source>
        <dbReference type="ARBA" id="ARBA00023316"/>
    </source>
</evidence>
<dbReference type="GO" id="GO:0008658">
    <property type="term" value="F:penicillin binding"/>
    <property type="evidence" value="ECO:0007669"/>
    <property type="project" value="InterPro"/>
</dbReference>
<dbReference type="InterPro" id="IPR001460">
    <property type="entry name" value="PCN-bd_Tpept"/>
</dbReference>
<reference evidence="18" key="1">
    <citation type="submission" date="2016-09" db="EMBL/GenBank/DDBJ databases">
        <title>Draft genome sequence of a novel species of the family Streptococcaceae isolated from flowers.</title>
        <authorList>
            <person name="Chuah L.-O."/>
            <person name="Yap K.-P."/>
            <person name="Thong K.L."/>
            <person name="Liong M.T."/>
            <person name="Ahmad R."/>
            <person name="Rusul G."/>
        </authorList>
    </citation>
    <scope>NUCLEOTIDE SEQUENCE [LARGE SCALE GENOMIC DNA]</scope>
    <source>
        <strain evidence="18">DF1</strain>
    </source>
</reference>
<gene>
    <name evidence="17" type="ORF">BG261_02065</name>
</gene>
<comment type="subcellular location">
    <subcellularLocation>
        <location evidence="1">Cell membrane</location>
        <topology evidence="1">Single-pass membrane protein</topology>
    </subcellularLocation>
</comment>
<dbReference type="OrthoDB" id="9804124at2"/>
<evidence type="ECO:0000256" key="1">
    <source>
        <dbReference type="ARBA" id="ARBA00004162"/>
    </source>
</evidence>
<evidence type="ECO:0000256" key="2">
    <source>
        <dbReference type="ARBA" id="ARBA00007171"/>
    </source>
</evidence>
<evidence type="ECO:0000256" key="15">
    <source>
        <dbReference type="SAM" id="Phobius"/>
    </source>
</evidence>
<keyword evidence="5 15" id="KW-0812">Transmembrane</keyword>
<proteinExistence type="inferred from homology"/>
<keyword evidence="18" id="KW-1185">Reference proteome</keyword>
<dbReference type="AlphaFoldDB" id="A0A1E8GPZ6"/>
<evidence type="ECO:0000256" key="14">
    <source>
        <dbReference type="ARBA" id="ARBA00055980"/>
    </source>
</evidence>
<evidence type="ECO:0000256" key="8">
    <source>
        <dbReference type="ARBA" id="ARBA00022984"/>
    </source>
</evidence>
<dbReference type="GO" id="GO:0051301">
    <property type="term" value="P:cell division"/>
    <property type="evidence" value="ECO:0007669"/>
    <property type="project" value="UniProtKB-KW"/>
</dbReference>
<dbReference type="GO" id="GO:0046677">
    <property type="term" value="P:response to antibiotic"/>
    <property type="evidence" value="ECO:0007669"/>
    <property type="project" value="UniProtKB-KW"/>
</dbReference>
<evidence type="ECO:0000313" key="18">
    <source>
        <dbReference type="Proteomes" id="UP000178622"/>
    </source>
</evidence>
<organism evidence="17 18">
    <name type="scientific">Floricoccus tropicus</name>
    <dbReference type="NCBI Taxonomy" id="1859473"/>
    <lineage>
        <taxon>Bacteria</taxon>
        <taxon>Bacillati</taxon>
        <taxon>Bacillota</taxon>
        <taxon>Bacilli</taxon>
        <taxon>Lactobacillales</taxon>
        <taxon>Streptococcaceae</taxon>
        <taxon>Floricoccus</taxon>
    </lineage>
</organism>
<dbReference type="InterPro" id="IPR050515">
    <property type="entry name" value="Beta-lactam/transpept"/>
</dbReference>
<name>A0A1E8GPZ6_9LACT</name>
<keyword evidence="6" id="KW-0677">Repeat</keyword>
<keyword evidence="12" id="KW-0131">Cell cycle</keyword>
<keyword evidence="9 15" id="KW-1133">Transmembrane helix</keyword>
<keyword evidence="8" id="KW-0573">Peptidoglycan synthesis</keyword>
<keyword evidence="7" id="KW-0133">Cell shape</keyword>
<dbReference type="Proteomes" id="UP000178622">
    <property type="component" value="Unassembled WGS sequence"/>
</dbReference>
<dbReference type="Pfam" id="PF03793">
    <property type="entry name" value="PASTA"/>
    <property type="match status" value="2"/>
</dbReference>
<dbReference type="Pfam" id="PF03717">
    <property type="entry name" value="PBP_dimer"/>
    <property type="match status" value="1"/>
</dbReference>
<dbReference type="GO" id="GO:0008360">
    <property type="term" value="P:regulation of cell shape"/>
    <property type="evidence" value="ECO:0007669"/>
    <property type="project" value="UniProtKB-KW"/>
</dbReference>
<evidence type="ECO:0000256" key="12">
    <source>
        <dbReference type="ARBA" id="ARBA00023306"/>
    </source>
</evidence>
<dbReference type="Gene3D" id="3.30.70.2110">
    <property type="match status" value="1"/>
</dbReference>
<dbReference type="GO" id="GO:0071555">
    <property type="term" value="P:cell wall organization"/>
    <property type="evidence" value="ECO:0007669"/>
    <property type="project" value="UniProtKB-KW"/>
</dbReference>
<dbReference type="InterPro" id="IPR012338">
    <property type="entry name" value="Beta-lactam/transpept-like"/>
</dbReference>
<dbReference type="FunFam" id="3.40.710.10:FF:000095">
    <property type="entry name" value="Penicillin-binding protein 2x"/>
    <property type="match status" value="1"/>
</dbReference>
<keyword evidence="13" id="KW-0961">Cell wall biogenesis/degradation</keyword>
<dbReference type="InterPro" id="IPR005311">
    <property type="entry name" value="PBP_dimer"/>
</dbReference>
<evidence type="ECO:0000256" key="7">
    <source>
        <dbReference type="ARBA" id="ARBA00022960"/>
    </source>
</evidence>
<keyword evidence="3" id="KW-1003">Cell membrane</keyword>
<dbReference type="GO" id="GO:0005886">
    <property type="term" value="C:plasma membrane"/>
    <property type="evidence" value="ECO:0007669"/>
    <property type="project" value="UniProtKB-SubCell"/>
</dbReference>
<evidence type="ECO:0000259" key="16">
    <source>
        <dbReference type="PROSITE" id="PS51178"/>
    </source>
</evidence>
<dbReference type="InterPro" id="IPR005543">
    <property type="entry name" value="PASTA_dom"/>
</dbReference>
<dbReference type="CDD" id="cd06576">
    <property type="entry name" value="PASTA_Pbp2x-like_1"/>
    <property type="match status" value="1"/>
</dbReference>
<dbReference type="InterPro" id="IPR036138">
    <property type="entry name" value="PBP_dimer_sf"/>
</dbReference>
<accession>A0A1E8GPZ6</accession>
<comment type="function">
    <text evidence="14">A transpeptidase that forms peptide cross-links between adjacent glycan strands in cell wall peptidoglycan (PG). Part of the divisome machinery that synthesizes the septal cross wall. Beta-lactams inactivate the PBPs by acylating an essential serine residue in the active site of these proteins.</text>
</comment>
<dbReference type="SMART" id="SM00740">
    <property type="entry name" value="PASTA"/>
    <property type="match status" value="2"/>
</dbReference>
<keyword evidence="10 15" id="KW-0472">Membrane</keyword>
<feature type="transmembrane region" description="Helical" evidence="15">
    <location>
        <begin position="34"/>
        <end position="54"/>
    </location>
</feature>
<evidence type="ECO:0000256" key="3">
    <source>
        <dbReference type="ARBA" id="ARBA00022475"/>
    </source>
</evidence>
<dbReference type="SUPFAM" id="SSF56519">
    <property type="entry name" value="Penicillin binding protein dimerisation domain"/>
    <property type="match status" value="1"/>
</dbReference>
<dbReference type="CDD" id="cd06575">
    <property type="entry name" value="PASTA_Pbp2x-like_2"/>
    <property type="match status" value="1"/>
</dbReference>
<dbReference type="EMBL" id="MKIR01000012">
    <property type="protein sequence ID" value="OFI49683.1"/>
    <property type="molecule type" value="Genomic_DNA"/>
</dbReference>
<dbReference type="PANTHER" id="PTHR30627">
    <property type="entry name" value="PEPTIDOGLYCAN D,D-TRANSPEPTIDASE"/>
    <property type="match status" value="1"/>
</dbReference>
<keyword evidence="4" id="KW-0132">Cell division</keyword>
<dbReference type="PANTHER" id="PTHR30627:SF26">
    <property type="entry name" value="PENICILLIN-BINDING PROTEIN 2B"/>
    <property type="match status" value="1"/>
</dbReference>
<dbReference type="Gene3D" id="3.90.1310.10">
    <property type="entry name" value="Penicillin-binding protein 2a (Domain 2)"/>
    <property type="match status" value="1"/>
</dbReference>
<evidence type="ECO:0000256" key="6">
    <source>
        <dbReference type="ARBA" id="ARBA00022737"/>
    </source>
</evidence>
<dbReference type="GO" id="GO:0009252">
    <property type="term" value="P:peptidoglycan biosynthetic process"/>
    <property type="evidence" value="ECO:0007669"/>
    <property type="project" value="UniProtKB-KW"/>
</dbReference>
<keyword evidence="11" id="KW-0046">Antibiotic resistance</keyword>
<feature type="domain" description="PASTA" evidence="16">
    <location>
        <begin position="684"/>
        <end position="744"/>
    </location>
</feature>
<evidence type="ECO:0000313" key="17">
    <source>
        <dbReference type="EMBL" id="OFI49683.1"/>
    </source>
</evidence>
<comment type="caution">
    <text evidence="17">The sequence shown here is derived from an EMBL/GenBank/DDBJ whole genome shotgun (WGS) entry which is preliminary data.</text>
</comment>
<evidence type="ECO:0000256" key="10">
    <source>
        <dbReference type="ARBA" id="ARBA00023136"/>
    </source>
</evidence>
<dbReference type="Gene3D" id="3.40.710.10">
    <property type="entry name" value="DD-peptidase/beta-lactamase superfamily"/>
    <property type="match status" value="1"/>
</dbReference>
<evidence type="ECO:0000256" key="9">
    <source>
        <dbReference type="ARBA" id="ARBA00022989"/>
    </source>
</evidence>
<sequence>MKNILLIPWQIIKKYVKKVNLTPGQNRKRVSQTLFFITIFLFVVFALRLTWIVATDQVSGVNLSTKAKRNVQETQVIQAKRGTIFDRNGVPIAIDSSKYTIYVITDKNYVNAKEERLYANKDDFKKIEKIFKDILGMDTKYVSEQLNNENLKYVYFGNKGSNVDFSTRDKIEKEAEKQKVRGIKFEPHLSRSYPNGQFASHFIGQAGLQDSDDESKGLVGQNGIEASLNDILSGKNGVQVLQKNKLGVPLPGTVESVKEAVDGSDVYTTLDSSLQTYLEGLVDKAEEGSEAQELVATLVKADTGEILATTQRPTFNPDTKSGLYKDFPWSNFLYQSNYEPGSTMKVFTLSSAINTNNFNPNDYYTSGEYVVDGQPIHDWDWSINPGGRTMNFAQGFAYSSNIGMTLLEKKMGDKVWRDYLERFKFGTRTNIGVSNEEPGLFPDNNTVTNAMSSFGQGIGVTQLQMIRGFLAITNSGTMLEPHFINRIVNDKKVRQVTPEIVGKPVDASAANQTLQYMVNVGTDPVFGTAYNPTNGTPFFQVNGQNVSVKTGTAQISENGSYLTGATSYLYSAVAITPTENPEFIMYMTIKLPSNWKLDYISDVANPILTRAMEMKDTLAVADTGLETEKIKIKSYIDEKPNKTAQELRREILAPVIIGNGGKIIKQSVSEGTTVNPNRRILLLTDGDIDMPDIYGWTKYDTEKFAEWMNLEVEFTGIGNKVIGQSIDMNTELSKNKKLVVNLGV</sequence>
<evidence type="ECO:0000256" key="11">
    <source>
        <dbReference type="ARBA" id="ARBA00023251"/>
    </source>
</evidence>
<evidence type="ECO:0000256" key="4">
    <source>
        <dbReference type="ARBA" id="ARBA00022618"/>
    </source>
</evidence>
<comment type="similarity">
    <text evidence="2">Belongs to the transpeptidase family.</text>
</comment>
<dbReference type="Gene3D" id="2.20.70.70">
    <property type="match status" value="1"/>
</dbReference>
<dbReference type="Pfam" id="PF00905">
    <property type="entry name" value="Transpeptidase"/>
    <property type="match status" value="1"/>
</dbReference>
<dbReference type="SUPFAM" id="SSF54184">
    <property type="entry name" value="Penicillin-binding protein 2x (pbp-2x), c-terminal domain"/>
    <property type="match status" value="2"/>
</dbReference>